<dbReference type="InterPro" id="IPR013525">
    <property type="entry name" value="ABC2_TM"/>
</dbReference>
<dbReference type="GO" id="GO:0016020">
    <property type="term" value="C:membrane"/>
    <property type="evidence" value="ECO:0007669"/>
    <property type="project" value="UniProtKB-SubCell"/>
</dbReference>
<feature type="transmembrane region" description="Helical" evidence="5">
    <location>
        <begin position="42"/>
        <end position="64"/>
    </location>
</feature>
<proteinExistence type="predicted"/>
<evidence type="ECO:0000256" key="3">
    <source>
        <dbReference type="ARBA" id="ARBA00022989"/>
    </source>
</evidence>
<feature type="transmembrane region" description="Helical" evidence="5">
    <location>
        <begin position="164"/>
        <end position="185"/>
    </location>
</feature>
<sequence length="380" mass="39092">MTSTTTPQGGTPATSANPSLSSWSATWLVAEREVTSQIRSKSFVISNLITIALIIGGIVIANLVGGGGTSAAKVAVVDGVPASATASAVEDETIEIVAVDDRAAGEALLRGDEVDAVLVPSDSPVGYTVIGLTSPPDGVVNALAVTPPVELLDPNAVSDGLRYLVAYGFGLVFMMSALGSGAMIMQNTITEKQSRIVEILLAAVPARALMAGKIIGNSIIGVGSAVVMAAAVVLGLAVTGQAQLLALLTAPMVWFVVFFLLGFVLVASIFAAGAAMVSRQEDSGAVMTPAMMLVMLPFMGVAFFGTNLTVMQVLSYVPFSAPVAMPARMFFGEALWWEPVLSLGILAATTGLVVMLAARIYTGSLLRMGNRVKLSEALGR</sequence>
<reference evidence="7 8" key="1">
    <citation type="submission" date="2018-11" db="EMBL/GenBank/DDBJ databases">
        <title>Sequencing the genomes of 1000 actinobacteria strains.</title>
        <authorList>
            <person name="Klenk H.-P."/>
        </authorList>
    </citation>
    <scope>NUCLEOTIDE SEQUENCE [LARGE SCALE GENOMIC DNA]</scope>
    <source>
        <strain evidence="7 8">DSM 13521</strain>
    </source>
</reference>
<dbReference type="OrthoDB" id="3268959at2"/>
<organism evidence="7 8">
    <name type="scientific">Salana multivorans</name>
    <dbReference type="NCBI Taxonomy" id="120377"/>
    <lineage>
        <taxon>Bacteria</taxon>
        <taxon>Bacillati</taxon>
        <taxon>Actinomycetota</taxon>
        <taxon>Actinomycetes</taxon>
        <taxon>Micrococcales</taxon>
        <taxon>Beutenbergiaceae</taxon>
        <taxon>Salana</taxon>
    </lineage>
</organism>
<feature type="transmembrane region" description="Helical" evidence="5">
    <location>
        <begin position="219"/>
        <end position="240"/>
    </location>
</feature>
<evidence type="ECO:0000256" key="2">
    <source>
        <dbReference type="ARBA" id="ARBA00022692"/>
    </source>
</evidence>
<comment type="subcellular location">
    <subcellularLocation>
        <location evidence="1">Membrane</location>
        <topology evidence="1">Multi-pass membrane protein</topology>
    </subcellularLocation>
</comment>
<accession>A0A3N2DCA5</accession>
<evidence type="ECO:0000256" key="5">
    <source>
        <dbReference type="SAM" id="Phobius"/>
    </source>
</evidence>
<evidence type="ECO:0000313" key="8">
    <source>
        <dbReference type="Proteomes" id="UP000275356"/>
    </source>
</evidence>
<dbReference type="EMBL" id="RKHQ01000001">
    <property type="protein sequence ID" value="ROR97431.1"/>
    <property type="molecule type" value="Genomic_DNA"/>
</dbReference>
<dbReference type="Pfam" id="PF12698">
    <property type="entry name" value="ABC2_membrane_3"/>
    <property type="match status" value="1"/>
</dbReference>
<dbReference type="AlphaFoldDB" id="A0A3N2DCA5"/>
<keyword evidence="4 5" id="KW-0472">Membrane</keyword>
<keyword evidence="8" id="KW-1185">Reference proteome</keyword>
<feature type="transmembrane region" description="Helical" evidence="5">
    <location>
        <begin position="252"/>
        <end position="278"/>
    </location>
</feature>
<evidence type="ECO:0000313" key="7">
    <source>
        <dbReference type="EMBL" id="ROR97431.1"/>
    </source>
</evidence>
<keyword evidence="2 5" id="KW-0812">Transmembrane</keyword>
<feature type="transmembrane region" description="Helical" evidence="5">
    <location>
        <begin position="334"/>
        <end position="358"/>
    </location>
</feature>
<name>A0A3N2DCA5_9MICO</name>
<dbReference type="PANTHER" id="PTHR43471:SF3">
    <property type="entry name" value="ABC TRANSPORTER PERMEASE PROTEIN NATB"/>
    <property type="match status" value="1"/>
</dbReference>
<feature type="transmembrane region" description="Helical" evidence="5">
    <location>
        <begin position="290"/>
        <end position="314"/>
    </location>
</feature>
<protein>
    <submittedName>
        <fullName evidence="7">ABC-2 type transport system permease protein</fullName>
    </submittedName>
</protein>
<dbReference type="PANTHER" id="PTHR43471">
    <property type="entry name" value="ABC TRANSPORTER PERMEASE"/>
    <property type="match status" value="1"/>
</dbReference>
<evidence type="ECO:0000259" key="6">
    <source>
        <dbReference type="Pfam" id="PF12698"/>
    </source>
</evidence>
<dbReference type="RefSeq" id="WP_123739486.1">
    <property type="nucleotide sequence ID" value="NZ_RKHQ01000001.1"/>
</dbReference>
<dbReference type="Proteomes" id="UP000275356">
    <property type="component" value="Unassembled WGS sequence"/>
</dbReference>
<evidence type="ECO:0000256" key="4">
    <source>
        <dbReference type="ARBA" id="ARBA00023136"/>
    </source>
</evidence>
<comment type="caution">
    <text evidence="7">The sequence shown here is derived from an EMBL/GenBank/DDBJ whole genome shotgun (WGS) entry which is preliminary data.</text>
</comment>
<dbReference type="GO" id="GO:0140359">
    <property type="term" value="F:ABC-type transporter activity"/>
    <property type="evidence" value="ECO:0007669"/>
    <property type="project" value="InterPro"/>
</dbReference>
<gene>
    <name evidence="7" type="ORF">EDD28_2029</name>
</gene>
<keyword evidence="3 5" id="KW-1133">Transmembrane helix</keyword>
<evidence type="ECO:0000256" key="1">
    <source>
        <dbReference type="ARBA" id="ARBA00004141"/>
    </source>
</evidence>
<feature type="domain" description="ABC-2 type transporter transmembrane" evidence="6">
    <location>
        <begin position="41"/>
        <end position="358"/>
    </location>
</feature>